<sequence length="607" mass="67545">MINLSAVDLRVIVAGVDVSEAVDRRAPLWVRRDPVQFESYPQVTGQLSLVGGILAQSIDPRVNRALWRPGNEVDIQMATPGQSWAPLPFGGRLVIKDRDYESGLGELGDAAQPERLILFLVDSLGYAEQPESVLSVGGQLGQQTGIGQVLPTLTYGIGYDPQPADPTPTRDFQLEFAVQPQGESAAAYAHRLLWASPDTDDQVYGVWVDSEGRLRPFAADLAPAEAWAAFAEAELVALFPVREEREQLPGRVAARGLGYWVRPIPQPPTRWSEVRDEAGRIIRRDIYQNFPAVFNFPARFVTTTYEQEKTIYKDPELSSALKFSERVTQSTFYDPGGRVERVRTTSEQPKDVIDPDVDSSLPTVAQVSETAYEFGRRGVVEKRRTLQQKAWGLIREANPPEDASPLDLATEKAEVEQWQRITDDYYHYIRHVFHETLGDLYRGEELESGGAGGQPPRVDRRPPSFEVEQYELLEIYDLSYAGGQPGRTRRLDFGNLVQDNYSLKRLAAVEARLINGRFEACQLQFGLSQIPAEWPPGRVVFVESEVYLLSGEVVIFERDRTICGATGLWLGSRDGEDFTSAVQVIAQALKDAEGALITDEFGGGINA</sequence>
<evidence type="ECO:0000313" key="1">
    <source>
        <dbReference type="EMBL" id="NCJ06687.1"/>
    </source>
</evidence>
<proteinExistence type="predicted"/>
<keyword evidence="2" id="KW-1185">Reference proteome</keyword>
<protein>
    <submittedName>
        <fullName evidence="1">Uncharacterized protein</fullName>
    </submittedName>
</protein>
<accession>A0A8K1ZYW7</accession>
<dbReference type="Proteomes" id="UP000607397">
    <property type="component" value="Unassembled WGS sequence"/>
</dbReference>
<evidence type="ECO:0000313" key="2">
    <source>
        <dbReference type="Proteomes" id="UP000607397"/>
    </source>
</evidence>
<reference evidence="1" key="1">
    <citation type="submission" date="2019-12" db="EMBL/GenBank/DDBJ databases">
        <title>High-Quality draft genome sequences of three cyanobacteria isolated from the limestone walls of the Old Cathedral of Coimbra.</title>
        <authorList>
            <person name="Tiago I."/>
            <person name="Soares F."/>
            <person name="Portugal A."/>
        </authorList>
    </citation>
    <scope>NUCLEOTIDE SEQUENCE [LARGE SCALE GENOMIC DNA]</scope>
    <source>
        <strain evidence="1">C</strain>
    </source>
</reference>
<gene>
    <name evidence="1" type="ORF">GS597_09240</name>
</gene>
<comment type="caution">
    <text evidence="1">The sequence shown here is derived from an EMBL/GenBank/DDBJ whole genome shotgun (WGS) entry which is preliminary data.</text>
</comment>
<dbReference type="RefSeq" id="WP_161825165.1">
    <property type="nucleotide sequence ID" value="NZ_WVIC01000015.1"/>
</dbReference>
<dbReference type="AlphaFoldDB" id="A0A8K1ZYW7"/>
<organism evidence="1 2">
    <name type="scientific">Petrachloros mirabilis ULC683</name>
    <dbReference type="NCBI Taxonomy" id="2781853"/>
    <lineage>
        <taxon>Bacteria</taxon>
        <taxon>Bacillati</taxon>
        <taxon>Cyanobacteriota</taxon>
        <taxon>Cyanophyceae</taxon>
        <taxon>Synechococcales</taxon>
        <taxon>Petrachlorosaceae</taxon>
        <taxon>Petrachloros</taxon>
        <taxon>Petrachloros mirabilis</taxon>
    </lineage>
</organism>
<name>A0A8K1ZYW7_9CYAN</name>
<dbReference type="EMBL" id="WVIC01000015">
    <property type="protein sequence ID" value="NCJ06687.1"/>
    <property type="molecule type" value="Genomic_DNA"/>
</dbReference>